<name>A0A8I6WLA8_HORVV</name>
<dbReference type="Gramene" id="HORVU.MOREX.r2.2HG0098260.1">
    <property type="protein sequence ID" value="HORVU.MOREX.r2.2HG0098260.1.CDS.1"/>
    <property type="gene ID" value="HORVU.MOREX.r2.2HG0098260"/>
</dbReference>
<evidence type="ECO:0000256" key="1">
    <source>
        <dbReference type="PROSITE-ProRule" id="PRU00325"/>
    </source>
</evidence>
<dbReference type="GO" id="GO:0008270">
    <property type="term" value="F:zinc ion binding"/>
    <property type="evidence" value="ECO:0007669"/>
    <property type="project" value="UniProtKB-KW"/>
</dbReference>
<dbReference type="Proteomes" id="UP000011116">
    <property type="component" value="Chromosome 2H"/>
</dbReference>
<dbReference type="InterPro" id="IPR007527">
    <property type="entry name" value="Znf_SWIM"/>
</dbReference>
<keyword evidence="1" id="KW-0863">Zinc-finger</keyword>
<feature type="region of interest" description="Disordered" evidence="2">
    <location>
        <begin position="652"/>
        <end position="691"/>
    </location>
</feature>
<reference evidence="5" key="1">
    <citation type="journal article" date="2012" name="Nature">
        <title>A physical, genetic and functional sequence assembly of the barley genome.</title>
        <authorList>
            <consortium name="The International Barley Genome Sequencing Consortium"/>
            <person name="Mayer K.F."/>
            <person name="Waugh R."/>
            <person name="Brown J.W."/>
            <person name="Schulman A."/>
            <person name="Langridge P."/>
            <person name="Platzer M."/>
            <person name="Fincher G.B."/>
            <person name="Muehlbauer G.J."/>
            <person name="Sato K."/>
            <person name="Close T.J."/>
            <person name="Wise R.P."/>
            <person name="Stein N."/>
        </authorList>
    </citation>
    <scope>NUCLEOTIDE SEQUENCE [LARGE SCALE GENOMIC DNA]</scope>
    <source>
        <strain evidence="5">cv. Morex</strain>
    </source>
</reference>
<reference evidence="4" key="2">
    <citation type="submission" date="2020-10" db="EMBL/GenBank/DDBJ databases">
        <authorList>
            <person name="Scholz U."/>
            <person name="Mascher M."/>
            <person name="Fiebig A."/>
        </authorList>
    </citation>
    <scope>NUCLEOTIDE SEQUENCE [LARGE SCALE GENOMIC DNA]</scope>
    <source>
        <strain evidence="4">cv. Morex</strain>
    </source>
</reference>
<dbReference type="Pfam" id="PF03101">
    <property type="entry name" value="FAR1"/>
    <property type="match status" value="1"/>
</dbReference>
<evidence type="ECO:0000313" key="4">
    <source>
        <dbReference type="EnsemblPlants" id="HORVU.MOREX.r3.2HG0119430.1.CDS1"/>
    </source>
</evidence>
<evidence type="ECO:0000313" key="5">
    <source>
        <dbReference type="Proteomes" id="UP000011116"/>
    </source>
</evidence>
<dbReference type="PANTHER" id="PTHR47718:SF14">
    <property type="entry name" value="SWIM-TYPE DOMAIN-CONTAINING PROTEIN"/>
    <property type="match status" value="1"/>
</dbReference>
<dbReference type="PANTHER" id="PTHR47718">
    <property type="entry name" value="OS01G0519700 PROTEIN"/>
    <property type="match status" value="1"/>
</dbReference>
<dbReference type="PROSITE" id="PS50966">
    <property type="entry name" value="ZF_SWIM"/>
    <property type="match status" value="1"/>
</dbReference>
<dbReference type="Gramene" id="HORVU.MOREX.r3.2HG0119430.1">
    <property type="protein sequence ID" value="HORVU.MOREX.r3.2HG0119430.1.CDS1"/>
    <property type="gene ID" value="HORVU.MOREX.r3.2HG0119430"/>
</dbReference>
<dbReference type="InterPro" id="IPR004330">
    <property type="entry name" value="FAR1_DNA_bnd_dom"/>
</dbReference>
<dbReference type="InterPro" id="IPR018289">
    <property type="entry name" value="MULE_transposase_dom"/>
</dbReference>
<proteinExistence type="predicted"/>
<feature type="domain" description="SWIM-type" evidence="3">
    <location>
        <begin position="516"/>
        <end position="555"/>
    </location>
</feature>
<dbReference type="AlphaFoldDB" id="A0A8I6WLA8"/>
<keyword evidence="1" id="KW-0479">Metal-binding</keyword>
<keyword evidence="1" id="KW-0862">Zinc</keyword>
<accession>A0A8I6WLA8</accession>
<dbReference type="Pfam" id="PF10551">
    <property type="entry name" value="MULE"/>
    <property type="match status" value="1"/>
</dbReference>
<protein>
    <recommendedName>
        <fullName evidence="3">SWIM-type domain-containing protein</fullName>
    </recommendedName>
</protein>
<evidence type="ECO:0000259" key="3">
    <source>
        <dbReference type="PROSITE" id="PS50966"/>
    </source>
</evidence>
<keyword evidence="5" id="KW-1185">Reference proteome</keyword>
<sequence length="691" mass="80107">MEYGSATLENIAEYGMVISQIFGSEDEGYNYYNAYARSKGFGVRKEELTRKVDTNIAFRRLYVCCKEGYRARKHFEKTERVRTPRPLSRCGCGARMEIELRMDNGEWFVKDFVDEHNHPLAKPDQTAFIRSHRGLSDVQKADVIEYGIDGLRTHQIMEVMEKDSGGYSKVGFISRDLYNFVAKYKKERIEGRDAEFVLRYMAARKDTDGEFFSKYTTDSEGHLLNIFWTDAQSRIDYDAFGGVVIFDSTYRVNKYNLPFVPFIGVNHHRSTTVFGFGIVSDETEASFVWLLEAFLESTKQKHPRSVITDGDHAMAKAIAAVLPNTDHRLCSWHIEQNMIRNLRKQKLKDFRKFVYHIWDVDEFEKCWVEFMVDYDISEKDAWIMRMYELRKKWSRAYTKGRYFLGMQSNQRSESLNSRLHKNLDRRMSLVDLLEHSDHCLSRIRKNDATASDTVPFTELAADPLEKSAALIYTPVMFKKVKQQIEQFSKWEVAEVTKNDDVVLYTVARKESRHVTYDVRFDMAGPLLQSVNCRCLKMYSEEIPCAHTFSVLKYLGLVNIPRCCVSTRWTMVGKSAFDSERNGNVHDWSERMDRYHELRNICSMYLFKASNSPEMSQKVVAFLKGIIAEGEEDSGENEAASLGPLPAYFSGSNQACPGNVRNPKKIKSKGAPSKTSNKRWKPFNEIWKEKNV</sequence>
<organism evidence="4 5">
    <name type="scientific">Hordeum vulgare subsp. vulgare</name>
    <name type="common">Domesticated barley</name>
    <dbReference type="NCBI Taxonomy" id="112509"/>
    <lineage>
        <taxon>Eukaryota</taxon>
        <taxon>Viridiplantae</taxon>
        <taxon>Streptophyta</taxon>
        <taxon>Embryophyta</taxon>
        <taxon>Tracheophyta</taxon>
        <taxon>Spermatophyta</taxon>
        <taxon>Magnoliopsida</taxon>
        <taxon>Liliopsida</taxon>
        <taxon>Poales</taxon>
        <taxon>Poaceae</taxon>
        <taxon>BOP clade</taxon>
        <taxon>Pooideae</taxon>
        <taxon>Triticodae</taxon>
        <taxon>Triticeae</taxon>
        <taxon>Hordeinae</taxon>
        <taxon>Hordeum</taxon>
    </lineage>
</organism>
<evidence type="ECO:0000256" key="2">
    <source>
        <dbReference type="SAM" id="MobiDB-lite"/>
    </source>
</evidence>
<dbReference type="EnsemblPlants" id="HORVU.MOREX.r3.2HG0119430.1">
    <property type="protein sequence ID" value="HORVU.MOREX.r3.2HG0119430.1.CDS1"/>
    <property type="gene ID" value="HORVU.MOREX.r3.2HG0119430"/>
</dbReference>
<reference evidence="4" key="3">
    <citation type="submission" date="2022-01" db="UniProtKB">
        <authorList>
            <consortium name="EnsemblPlants"/>
        </authorList>
    </citation>
    <scope>IDENTIFICATION</scope>
    <source>
        <strain evidence="4">subsp. vulgare</strain>
    </source>
</reference>